<dbReference type="OrthoDB" id="6063671at2759"/>
<evidence type="ECO:0000313" key="8">
    <source>
        <dbReference type="Proteomes" id="UP000749559"/>
    </source>
</evidence>
<dbReference type="EMBL" id="CAIIXF020000009">
    <property type="protein sequence ID" value="CAH1794305.1"/>
    <property type="molecule type" value="Genomic_DNA"/>
</dbReference>
<name>A0A8S4PG70_OWEFU</name>
<protein>
    <submittedName>
        <fullName evidence="5">Uncharacterized protein</fullName>
    </submittedName>
</protein>
<dbReference type="AlphaFoldDB" id="A0A8S4PG70"/>
<keyword evidence="8" id="KW-1185">Reference proteome</keyword>
<dbReference type="EMBL" id="CAIIXF020000009">
    <property type="protein sequence ID" value="CAH1794538.1"/>
    <property type="molecule type" value="Genomic_DNA"/>
</dbReference>
<feature type="compositionally biased region" description="Basic and acidic residues" evidence="1">
    <location>
        <begin position="8"/>
        <end position="19"/>
    </location>
</feature>
<accession>A0A8S4PG70</accession>
<proteinExistence type="predicted"/>
<sequence>GTDDQGPDGERQNDQKDSQDDITPEYSDKAYTISEKSETTSIELENSIAISSLVGNGTVVQSVTQLSDYNHGDKIDESSSATDYVNGSEPYGKLDIDSDSTSMNSHSELDSDGYENIFSDSEFDSYSDSSIYSCSSDSETERTSCSEIENDSLDLDKDIIGSDVYLKILSCFIRNELSATACKDVLQTFQKLTPESQVWNQISYDKIWSIVDNVTKQIHYCPDCSRIFPEDDVDCVECPCGGLRYIGTAEEQRKANRQPCKKFVFLDPKKYIKDLLELPGKVLLECFSSIE</sequence>
<organism evidence="5 8">
    <name type="scientific">Owenia fusiformis</name>
    <name type="common">Polychaete worm</name>
    <dbReference type="NCBI Taxonomy" id="6347"/>
    <lineage>
        <taxon>Eukaryota</taxon>
        <taxon>Metazoa</taxon>
        <taxon>Spiralia</taxon>
        <taxon>Lophotrochozoa</taxon>
        <taxon>Annelida</taxon>
        <taxon>Polychaeta</taxon>
        <taxon>Sedentaria</taxon>
        <taxon>Canalipalpata</taxon>
        <taxon>Sabellida</taxon>
        <taxon>Oweniida</taxon>
        <taxon>Oweniidae</taxon>
        <taxon>Owenia</taxon>
    </lineage>
</organism>
<dbReference type="Proteomes" id="UP000749559">
    <property type="component" value="Unassembled WGS sequence"/>
</dbReference>
<dbReference type="EMBL" id="CAIIXF020000006">
    <property type="protein sequence ID" value="CAH1786149.1"/>
    <property type="molecule type" value="Genomic_DNA"/>
</dbReference>
<evidence type="ECO:0000313" key="3">
    <source>
        <dbReference type="EMBL" id="CAH1773963.1"/>
    </source>
</evidence>
<evidence type="ECO:0000313" key="5">
    <source>
        <dbReference type="EMBL" id="CAH1793323.1"/>
    </source>
</evidence>
<feature type="non-terminal residue" evidence="5">
    <location>
        <position position="1"/>
    </location>
</feature>
<dbReference type="EMBL" id="CAIIXF020000001">
    <property type="protein sequence ID" value="CAH1773963.1"/>
    <property type="molecule type" value="Genomic_DNA"/>
</dbReference>
<reference evidence="5" key="1">
    <citation type="submission" date="2022-03" db="EMBL/GenBank/DDBJ databases">
        <authorList>
            <person name="Martin C."/>
        </authorList>
    </citation>
    <scope>NUCLEOTIDE SEQUENCE</scope>
</reference>
<evidence type="ECO:0000313" key="7">
    <source>
        <dbReference type="EMBL" id="CAH1794538.1"/>
    </source>
</evidence>
<feature type="region of interest" description="Disordered" evidence="1">
    <location>
        <begin position="1"/>
        <end position="39"/>
    </location>
</feature>
<comment type="caution">
    <text evidence="5">The sequence shown here is derived from an EMBL/GenBank/DDBJ whole genome shotgun (WGS) entry which is preliminary data.</text>
</comment>
<evidence type="ECO:0000313" key="6">
    <source>
        <dbReference type="EMBL" id="CAH1794305.1"/>
    </source>
</evidence>
<evidence type="ECO:0000313" key="4">
    <source>
        <dbReference type="EMBL" id="CAH1786149.1"/>
    </source>
</evidence>
<feature type="region of interest" description="Disordered" evidence="1">
    <location>
        <begin position="70"/>
        <end position="111"/>
    </location>
</feature>
<dbReference type="EMBL" id="CAIIXF020000001">
    <property type="protein sequence ID" value="CAH1773845.1"/>
    <property type="molecule type" value="Genomic_DNA"/>
</dbReference>
<evidence type="ECO:0000313" key="2">
    <source>
        <dbReference type="EMBL" id="CAH1773845.1"/>
    </source>
</evidence>
<evidence type="ECO:0000256" key="1">
    <source>
        <dbReference type="SAM" id="MobiDB-lite"/>
    </source>
</evidence>
<gene>
    <name evidence="4" type="ORF">OFUS_LOCUS12103</name>
    <name evidence="2" type="ORF">OFUS_LOCUS1382</name>
    <name evidence="3" type="ORF">OFUS_LOCUS1490</name>
    <name evidence="5" type="ORF">OFUS_LOCUS18187</name>
    <name evidence="6" type="ORF">OFUS_LOCUS19024</name>
    <name evidence="7" type="ORF">OFUS_LOCUS19216</name>
</gene>
<dbReference type="EMBL" id="CAIIXF020000009">
    <property type="protein sequence ID" value="CAH1793323.1"/>
    <property type="molecule type" value="Genomic_DNA"/>
</dbReference>